<feature type="signal peptide" evidence="3">
    <location>
        <begin position="1"/>
        <end position="18"/>
    </location>
</feature>
<evidence type="ECO:0000313" key="5">
    <source>
        <dbReference type="Proteomes" id="UP000070700"/>
    </source>
</evidence>
<reference evidence="4 5" key="1">
    <citation type="submission" date="2015-10" db="EMBL/GenBank/DDBJ databases">
        <title>Full genome of DAOMC 229536 Phialocephala scopiformis, a fungal endophyte of spruce producing the potent anti-insectan compound rugulosin.</title>
        <authorList>
            <consortium name="DOE Joint Genome Institute"/>
            <person name="Walker A.K."/>
            <person name="Frasz S.L."/>
            <person name="Seifert K.A."/>
            <person name="Miller J.D."/>
            <person name="Mondo S.J."/>
            <person name="Labutti K."/>
            <person name="Lipzen A."/>
            <person name="Dockter R."/>
            <person name="Kennedy M."/>
            <person name="Grigoriev I.V."/>
            <person name="Spatafora J.W."/>
        </authorList>
    </citation>
    <scope>NUCLEOTIDE SEQUENCE [LARGE SCALE GENOMIC DNA]</scope>
    <source>
        <strain evidence="4 5">CBS 120377</strain>
    </source>
</reference>
<organism evidence="4 5">
    <name type="scientific">Mollisia scopiformis</name>
    <name type="common">Conifer needle endophyte fungus</name>
    <name type="synonym">Phialocephala scopiformis</name>
    <dbReference type="NCBI Taxonomy" id="149040"/>
    <lineage>
        <taxon>Eukaryota</taxon>
        <taxon>Fungi</taxon>
        <taxon>Dikarya</taxon>
        <taxon>Ascomycota</taxon>
        <taxon>Pezizomycotina</taxon>
        <taxon>Leotiomycetes</taxon>
        <taxon>Helotiales</taxon>
        <taxon>Mollisiaceae</taxon>
        <taxon>Mollisia</taxon>
    </lineage>
</organism>
<feature type="chain" id="PRO_5008268492" evidence="3">
    <location>
        <begin position="19"/>
        <end position="337"/>
    </location>
</feature>
<dbReference type="STRING" id="149040.A0A194XMX8"/>
<keyword evidence="2" id="KW-1133">Transmembrane helix</keyword>
<keyword evidence="5" id="KW-1185">Reference proteome</keyword>
<dbReference type="GeneID" id="28817234"/>
<keyword evidence="2" id="KW-0812">Transmembrane</keyword>
<dbReference type="RefSeq" id="XP_018075836.1">
    <property type="nucleotide sequence ID" value="XM_018207508.1"/>
</dbReference>
<evidence type="ECO:0000256" key="1">
    <source>
        <dbReference type="SAM" id="MobiDB-lite"/>
    </source>
</evidence>
<evidence type="ECO:0000256" key="2">
    <source>
        <dbReference type="SAM" id="Phobius"/>
    </source>
</evidence>
<keyword evidence="3" id="KW-0732">Signal</keyword>
<dbReference type="Proteomes" id="UP000070700">
    <property type="component" value="Unassembled WGS sequence"/>
</dbReference>
<dbReference type="EMBL" id="KQ947408">
    <property type="protein sequence ID" value="KUJ21481.1"/>
    <property type="molecule type" value="Genomic_DNA"/>
</dbReference>
<feature type="compositionally biased region" description="Basic and acidic residues" evidence="1">
    <location>
        <begin position="179"/>
        <end position="197"/>
    </location>
</feature>
<feature type="compositionally biased region" description="Basic and acidic residues" evidence="1">
    <location>
        <begin position="116"/>
        <end position="134"/>
    </location>
</feature>
<dbReference type="KEGG" id="psco:LY89DRAFT_435854"/>
<feature type="transmembrane region" description="Helical" evidence="2">
    <location>
        <begin position="304"/>
        <end position="326"/>
    </location>
</feature>
<accession>A0A194XMX8</accession>
<feature type="region of interest" description="Disordered" evidence="1">
    <location>
        <begin position="28"/>
        <end position="262"/>
    </location>
</feature>
<proteinExistence type="predicted"/>
<sequence length="337" mass="38155">MIVIMLPMLLILLLQVYEELRHRSILHPNIKSSDTPPSKREKSRRRSPEHPQDPYINIVEPPSPGLPPKKPSLKTYSSEPPMVSSRKEPSRSKTQDYPRQDPNPPPLPRAQTFNGDTRERGRDHGSSRLRKEYASAESDSDAPGYPSPRLSHSPRRTVPEPTVYRVQDSRAHPVPSRSHRSDLHGLNEPSYARERSTSPRGTPHRPPMSRNPPSGEYRTSPSAYYSVPEAPPTKPHIVTARPKMPREGSGRSHSHRAAPNASYEQVKYAPTYDQSQVKFADYAAASLYDSNPGQVGRLYAGASFVWFVFWIRCCILHTLTLLHSLWMGREPLSRRLA</sequence>
<dbReference type="OrthoDB" id="10250354at2759"/>
<keyword evidence="2" id="KW-0472">Membrane</keyword>
<gene>
    <name evidence="4" type="ORF">LY89DRAFT_435854</name>
</gene>
<name>A0A194XMX8_MOLSC</name>
<feature type="compositionally biased region" description="Pro residues" evidence="1">
    <location>
        <begin position="61"/>
        <end position="70"/>
    </location>
</feature>
<protein>
    <submittedName>
        <fullName evidence="4">Uncharacterized protein</fullName>
    </submittedName>
</protein>
<evidence type="ECO:0000313" key="4">
    <source>
        <dbReference type="EMBL" id="KUJ21481.1"/>
    </source>
</evidence>
<feature type="compositionally biased region" description="Basic and acidic residues" evidence="1">
    <location>
        <begin position="85"/>
        <end position="99"/>
    </location>
</feature>
<evidence type="ECO:0000256" key="3">
    <source>
        <dbReference type="SAM" id="SignalP"/>
    </source>
</evidence>
<dbReference type="AlphaFoldDB" id="A0A194XMX8"/>
<dbReference type="InParanoid" id="A0A194XMX8"/>